<feature type="domain" description="SGNH hydrolase-type esterase" evidence="1">
    <location>
        <begin position="61"/>
        <end position="236"/>
    </location>
</feature>
<dbReference type="SUPFAM" id="SSF52266">
    <property type="entry name" value="SGNH hydrolase"/>
    <property type="match status" value="1"/>
</dbReference>
<dbReference type="AlphaFoldDB" id="U4TPL0"/>
<protein>
    <recommendedName>
        <fullName evidence="1">SGNH hydrolase-type esterase domain-containing protein</fullName>
    </recommendedName>
</protein>
<dbReference type="InterPro" id="IPR051532">
    <property type="entry name" value="Ester_Hydrolysis_Enzymes"/>
</dbReference>
<reference evidence="3" key="1">
    <citation type="journal article" date="2013" name="Genome Announc.">
        <title>Whole-Genome Sequencing of Lactobacillus shenzhenensis Strain LY-73T.</title>
        <authorList>
            <person name="Lin Z."/>
            <person name="Liu Z."/>
            <person name="Yang R."/>
            <person name="Zou Y."/>
            <person name="Wan D."/>
            <person name="Chen J."/>
            <person name="Guo M."/>
            <person name="Zhao J."/>
            <person name="Fang C."/>
            <person name="Yang R."/>
            <person name="Liu F."/>
        </authorList>
    </citation>
    <scope>NUCLEOTIDE SEQUENCE [LARGE SCALE GENOMIC DNA]</scope>
    <source>
        <strain evidence="3">LY-73</strain>
    </source>
</reference>
<sequence>MLAGVIGLGSLLHTHAAEWGLTAPAATASTARQKKRAPLADKPAAKRWSDFSARRPFVYTALGDSLAAGYFATASSRGYVAQVAQQVKTQQHVPVTVHNFSENGGSINTVAFPQLTEIYNTQPDLVTIEFGTNESVYDDPPHSATPAKFEKNLRKLISDLRANTHARIVLLTTWNQPRSLTYDARIQAVAKADHLPVANLQPIWQQAQQNGALSVKGAASFLGYGDGFHPSDTGHTLIARAVYQQVKPLFTP</sequence>
<dbReference type="STRING" id="1231336.L248_2774"/>
<keyword evidence="3" id="KW-1185">Reference proteome</keyword>
<dbReference type="PANTHER" id="PTHR30383">
    <property type="entry name" value="THIOESTERASE 1/PROTEASE 1/LYSOPHOSPHOLIPASE L1"/>
    <property type="match status" value="1"/>
</dbReference>
<evidence type="ECO:0000259" key="1">
    <source>
        <dbReference type="Pfam" id="PF13472"/>
    </source>
</evidence>
<proteinExistence type="predicted"/>
<dbReference type="Proteomes" id="UP000030647">
    <property type="component" value="Unassembled WGS sequence"/>
</dbReference>
<dbReference type="HOGENOM" id="CLU_1060857_0_0_9"/>
<dbReference type="EMBL" id="KI271587">
    <property type="protein sequence ID" value="ERL65375.1"/>
    <property type="molecule type" value="Genomic_DNA"/>
</dbReference>
<dbReference type="Pfam" id="PF13472">
    <property type="entry name" value="Lipase_GDSL_2"/>
    <property type="match status" value="1"/>
</dbReference>
<dbReference type="eggNOG" id="COG2755">
    <property type="taxonomic scope" value="Bacteria"/>
</dbReference>
<dbReference type="InterPro" id="IPR036514">
    <property type="entry name" value="SGNH_hydro_sf"/>
</dbReference>
<gene>
    <name evidence="2" type="ORF">L248_2774</name>
</gene>
<dbReference type="InterPro" id="IPR013830">
    <property type="entry name" value="SGNH_hydro"/>
</dbReference>
<dbReference type="GO" id="GO:0004622">
    <property type="term" value="F:phosphatidylcholine lysophospholipase activity"/>
    <property type="evidence" value="ECO:0007669"/>
    <property type="project" value="TreeGrafter"/>
</dbReference>
<dbReference type="Gene3D" id="3.40.50.1110">
    <property type="entry name" value="SGNH hydrolase"/>
    <property type="match status" value="1"/>
</dbReference>
<evidence type="ECO:0000313" key="2">
    <source>
        <dbReference type="EMBL" id="ERL65375.1"/>
    </source>
</evidence>
<organism evidence="2 3">
    <name type="scientific">Schleiferilactobacillus shenzhenensis LY-73</name>
    <dbReference type="NCBI Taxonomy" id="1231336"/>
    <lineage>
        <taxon>Bacteria</taxon>
        <taxon>Bacillati</taxon>
        <taxon>Bacillota</taxon>
        <taxon>Bacilli</taxon>
        <taxon>Lactobacillales</taxon>
        <taxon>Lactobacillaceae</taxon>
        <taxon>Schleiferilactobacillus</taxon>
    </lineage>
</organism>
<name>U4TPL0_9LACO</name>
<evidence type="ECO:0000313" key="3">
    <source>
        <dbReference type="Proteomes" id="UP000030647"/>
    </source>
</evidence>
<accession>U4TPL0</accession>
<dbReference type="CDD" id="cd00229">
    <property type="entry name" value="SGNH_hydrolase"/>
    <property type="match status" value="1"/>
</dbReference>
<dbReference type="PANTHER" id="PTHR30383:SF5">
    <property type="entry name" value="SGNH HYDROLASE-TYPE ESTERASE DOMAIN-CONTAINING PROTEIN"/>
    <property type="match status" value="1"/>
</dbReference>